<comment type="caution">
    <text evidence="2">The sequence shown here is derived from an EMBL/GenBank/DDBJ whole genome shotgun (WGS) entry which is preliminary data.</text>
</comment>
<name>A0A401JZ32_9PROT</name>
<proteinExistence type="predicted"/>
<dbReference type="OrthoDB" id="5296443at2"/>
<evidence type="ECO:0000313" key="2">
    <source>
        <dbReference type="EMBL" id="GCB02353.1"/>
    </source>
</evidence>
<dbReference type="AlphaFoldDB" id="A0A401JZ32"/>
<organism evidence="2 3">
    <name type="scientific">Sulfuriferula multivorans</name>
    <dbReference type="NCBI Taxonomy" id="1559896"/>
    <lineage>
        <taxon>Bacteria</taxon>
        <taxon>Pseudomonadati</taxon>
        <taxon>Pseudomonadota</taxon>
        <taxon>Betaproteobacteria</taxon>
        <taxon>Nitrosomonadales</taxon>
        <taxon>Sulfuricellaceae</taxon>
        <taxon>Sulfuriferula</taxon>
    </lineage>
</organism>
<sequence>MSDTSQFVDPNADFDENNPLRDDAVHYPGNTKRGKACELVDNTGCALAPDECRDILAGLIENDLFGFHPFSANGGETISLERRESTHVQVGDDLYRLIVFRYQARIENF</sequence>
<keyword evidence="3" id="KW-1185">Reference proteome</keyword>
<evidence type="ECO:0000256" key="1">
    <source>
        <dbReference type="SAM" id="MobiDB-lite"/>
    </source>
</evidence>
<dbReference type="EMBL" id="BGOW01000050">
    <property type="protein sequence ID" value="GCB02353.1"/>
    <property type="molecule type" value="Genomic_DNA"/>
</dbReference>
<accession>A0A401JZ32</accession>
<gene>
    <name evidence="2" type="ORF">SFMTTN_3470</name>
</gene>
<dbReference type="RefSeq" id="WP_124706382.1">
    <property type="nucleotide sequence ID" value="NZ_BGOW01000050.1"/>
</dbReference>
<feature type="region of interest" description="Disordered" evidence="1">
    <location>
        <begin position="1"/>
        <end position="22"/>
    </location>
</feature>
<dbReference type="Proteomes" id="UP000286806">
    <property type="component" value="Unassembled WGS sequence"/>
</dbReference>
<protein>
    <submittedName>
        <fullName evidence="2">Uncharacterized protein</fullName>
    </submittedName>
</protein>
<reference evidence="2 3" key="1">
    <citation type="journal article" date="2019" name="Front. Microbiol.">
        <title>Genomes of Neutrophilic Sulfur-Oxidizing Chemolithoautotrophs Representing 9 Proteobacterial Species From 8 Genera.</title>
        <authorList>
            <person name="Watanabe T."/>
            <person name="Kojima H."/>
            <person name="Umezawa K."/>
            <person name="Hori C."/>
            <person name="Takasuka T.E."/>
            <person name="Kato Y."/>
            <person name="Fukui M."/>
        </authorList>
    </citation>
    <scope>NUCLEOTIDE SEQUENCE [LARGE SCALE GENOMIC DNA]</scope>
    <source>
        <strain evidence="2 3">TTN</strain>
    </source>
</reference>
<evidence type="ECO:0000313" key="3">
    <source>
        <dbReference type="Proteomes" id="UP000286806"/>
    </source>
</evidence>